<feature type="transmembrane region" description="Helical" evidence="1">
    <location>
        <begin position="211"/>
        <end position="233"/>
    </location>
</feature>
<feature type="transmembrane region" description="Helical" evidence="1">
    <location>
        <begin position="45"/>
        <end position="64"/>
    </location>
</feature>
<dbReference type="Proteomes" id="UP001299546">
    <property type="component" value="Unassembled WGS sequence"/>
</dbReference>
<gene>
    <name evidence="2" type="ORF">LIZ65_09600</name>
</gene>
<organism evidence="2 3">
    <name type="scientific">Bariatricus massiliensis</name>
    <dbReference type="NCBI Taxonomy" id="1745713"/>
    <lineage>
        <taxon>Bacteria</taxon>
        <taxon>Bacillati</taxon>
        <taxon>Bacillota</taxon>
        <taxon>Clostridia</taxon>
        <taxon>Lachnospirales</taxon>
        <taxon>Lachnospiraceae</taxon>
        <taxon>Bariatricus</taxon>
    </lineage>
</organism>
<sequence length="243" mass="26951">MMKKTVSLVKTQLQIYFKGSTFIMPLIVSVIFLYTMYTIKPQQIVSSYLVSSVFLFFVMVWVGLSVNSGENIVTEQILLLRVQSVSSYYTSKVIFLVCIALLADVLYALFPVIQNILNGGDMFTRQMLVSDVINALLLQGGSAFAGAALGSLLHPRVMKNRKLAIVLTVFFTTLTLTSTSLTAVFPALKAILWVLPPVMLPAEIYGKAEYFSWGSMGALFAALILYGIIYSIIKSIICHRNKF</sequence>
<evidence type="ECO:0000313" key="2">
    <source>
        <dbReference type="EMBL" id="MCB7387544.1"/>
    </source>
</evidence>
<accession>A0ABS8DHA0</accession>
<dbReference type="RefSeq" id="WP_154670281.1">
    <property type="nucleotide sequence ID" value="NZ_JAJCIQ010000006.1"/>
</dbReference>
<keyword evidence="3" id="KW-1185">Reference proteome</keyword>
<keyword evidence="1" id="KW-0812">Transmembrane</keyword>
<reference evidence="2 3" key="1">
    <citation type="submission" date="2021-10" db="EMBL/GenBank/DDBJ databases">
        <title>Collection of gut derived symbiotic bacterial strains cultured from healthy donors.</title>
        <authorList>
            <person name="Lin H."/>
            <person name="Littmann E."/>
            <person name="Kohout C."/>
            <person name="Pamer E.G."/>
        </authorList>
    </citation>
    <scope>NUCLEOTIDE SEQUENCE [LARGE SCALE GENOMIC DNA]</scope>
    <source>
        <strain evidence="2 3">DFI.1.165</strain>
    </source>
</reference>
<keyword evidence="1" id="KW-0472">Membrane</keyword>
<feature type="transmembrane region" description="Helical" evidence="1">
    <location>
        <begin position="93"/>
        <end position="113"/>
    </location>
</feature>
<feature type="transmembrane region" description="Helical" evidence="1">
    <location>
        <begin position="165"/>
        <end position="191"/>
    </location>
</feature>
<dbReference type="EMBL" id="JAJCIS010000005">
    <property type="protein sequence ID" value="MCB7387544.1"/>
    <property type="molecule type" value="Genomic_DNA"/>
</dbReference>
<evidence type="ECO:0000256" key="1">
    <source>
        <dbReference type="SAM" id="Phobius"/>
    </source>
</evidence>
<feature type="transmembrane region" description="Helical" evidence="1">
    <location>
        <begin position="21"/>
        <end position="39"/>
    </location>
</feature>
<evidence type="ECO:0000313" key="3">
    <source>
        <dbReference type="Proteomes" id="UP001299546"/>
    </source>
</evidence>
<evidence type="ECO:0008006" key="4">
    <source>
        <dbReference type="Google" id="ProtNLM"/>
    </source>
</evidence>
<name>A0ABS8DHA0_9FIRM</name>
<keyword evidence="1" id="KW-1133">Transmembrane helix</keyword>
<comment type="caution">
    <text evidence="2">The sequence shown here is derived from an EMBL/GenBank/DDBJ whole genome shotgun (WGS) entry which is preliminary data.</text>
</comment>
<feature type="transmembrane region" description="Helical" evidence="1">
    <location>
        <begin position="133"/>
        <end position="153"/>
    </location>
</feature>
<proteinExistence type="predicted"/>
<protein>
    <recommendedName>
        <fullName evidence="4">ABC transporter permease</fullName>
    </recommendedName>
</protein>